<name>A0A1B1UJ35_9BRAD</name>
<protein>
    <submittedName>
        <fullName evidence="1">Uncharacterized protein</fullName>
    </submittedName>
</protein>
<dbReference type="Proteomes" id="UP000092839">
    <property type="component" value="Chromosome"/>
</dbReference>
<sequence>MFAPFSKRCSTIRAFSRLSIVAALLPAPPGDHLDATIGINFLPSIMHRVCHRFTSTDQLSLGWTAGEKDKEVRGSWRLDLVTC</sequence>
<dbReference type="KEGG" id="bic:LMTR13_23990"/>
<keyword evidence="2" id="KW-1185">Reference proteome</keyword>
<reference evidence="1 2" key="1">
    <citation type="submission" date="2016-07" db="EMBL/GenBank/DDBJ databases">
        <title>Complete genome sequence of Bradyrhizobium icense LMTR 13T, a potential inoculant strain isolated from lima bean (Phaseolus lunatus) in Peru.</title>
        <authorList>
            <person name="Ormeno-Orrillo E."/>
            <person name="Duran D."/>
            <person name="Rogel M.A."/>
            <person name="Rey L."/>
            <person name="Imperial J."/>
            <person name="Ruiz-Argueso T."/>
            <person name="Martinez-Romero E."/>
        </authorList>
    </citation>
    <scope>NUCLEOTIDE SEQUENCE [LARGE SCALE GENOMIC DNA]</scope>
    <source>
        <strain evidence="1 2">LMTR 13</strain>
    </source>
</reference>
<dbReference type="EMBL" id="CP016428">
    <property type="protein sequence ID" value="ANW02770.1"/>
    <property type="molecule type" value="Genomic_DNA"/>
</dbReference>
<accession>A0A1B1UJ35</accession>
<dbReference type="AlphaFoldDB" id="A0A1B1UJ35"/>
<evidence type="ECO:0000313" key="2">
    <source>
        <dbReference type="Proteomes" id="UP000092839"/>
    </source>
</evidence>
<organism evidence="1 2">
    <name type="scientific">Bradyrhizobium icense</name>
    <dbReference type="NCBI Taxonomy" id="1274631"/>
    <lineage>
        <taxon>Bacteria</taxon>
        <taxon>Pseudomonadati</taxon>
        <taxon>Pseudomonadota</taxon>
        <taxon>Alphaproteobacteria</taxon>
        <taxon>Hyphomicrobiales</taxon>
        <taxon>Nitrobacteraceae</taxon>
        <taxon>Bradyrhizobium</taxon>
    </lineage>
</organism>
<gene>
    <name evidence="1" type="ORF">LMTR13_23990</name>
</gene>
<evidence type="ECO:0000313" key="1">
    <source>
        <dbReference type="EMBL" id="ANW02770.1"/>
    </source>
</evidence>
<proteinExistence type="predicted"/>